<keyword evidence="1" id="KW-0732">Signal</keyword>
<sequence length="397" mass="46006">MKFTTTLFAIASAIAIASAAPSLPDDAAVSRVPRDELLPRQTCRGETGQFSLALTAARLRFIQHEITYMEPRQAQEQFQSILESPHLELSAWETNLLAICHLFRLSREADHFIARYAEDIWAKTQDESVTYAIIEFTNYSGPLPQPSPMPRTPLLLSSTERQRLEESFLIFDVYRHTIHYDTTLLREIKINRPIRMPITWSSFITEGLGGHDWSLRAFQSIFGFIFNKYHFLVHRVANRLESQKPSGKLLRAVNTLGANRVWQFLQRTQDEELRFVAYLCSHGYFLLLSLEHMDWECLEHFIMTMFLWKCIPKAQSDSSLMMEERLGTWLEALSTVANRDLGSYMEPRTNRRYFWDRERLHQLEDRAIAAVEFLHDDSGFLHADSGVRVASLLGLIE</sequence>
<feature type="signal peptide" evidence="1">
    <location>
        <begin position="1"/>
        <end position="19"/>
    </location>
</feature>
<dbReference type="AlphaFoldDB" id="A0A8H4P821"/>
<keyword evidence="3" id="KW-1185">Reference proteome</keyword>
<proteinExistence type="predicted"/>
<gene>
    <name evidence="2" type="ORF">FALBO_10479</name>
</gene>
<accession>A0A8H4P821</accession>
<feature type="chain" id="PRO_5034962120" evidence="1">
    <location>
        <begin position="20"/>
        <end position="397"/>
    </location>
</feature>
<protein>
    <submittedName>
        <fullName evidence="2">Uncharacterized protein</fullName>
    </submittedName>
</protein>
<comment type="caution">
    <text evidence="2">The sequence shown here is derived from an EMBL/GenBank/DDBJ whole genome shotgun (WGS) entry which is preliminary data.</text>
</comment>
<name>A0A8H4P821_9HYPO</name>
<dbReference type="Proteomes" id="UP000554235">
    <property type="component" value="Unassembled WGS sequence"/>
</dbReference>
<dbReference type="EMBL" id="JAADYS010001494">
    <property type="protein sequence ID" value="KAF4462690.1"/>
    <property type="molecule type" value="Genomic_DNA"/>
</dbReference>
<reference evidence="2 3" key="1">
    <citation type="submission" date="2020-01" db="EMBL/GenBank/DDBJ databases">
        <title>Identification and distribution of gene clusters putatively required for synthesis of sphingolipid metabolism inhibitors in phylogenetically diverse species of the filamentous fungus Fusarium.</title>
        <authorList>
            <person name="Kim H.-S."/>
            <person name="Busman M."/>
            <person name="Brown D.W."/>
            <person name="Divon H."/>
            <person name="Uhlig S."/>
            <person name="Proctor R.H."/>
        </authorList>
    </citation>
    <scope>NUCLEOTIDE SEQUENCE [LARGE SCALE GENOMIC DNA]</scope>
    <source>
        <strain evidence="2 3">NRRL 20459</strain>
    </source>
</reference>
<evidence type="ECO:0000313" key="3">
    <source>
        <dbReference type="Proteomes" id="UP000554235"/>
    </source>
</evidence>
<evidence type="ECO:0000256" key="1">
    <source>
        <dbReference type="SAM" id="SignalP"/>
    </source>
</evidence>
<organism evidence="2 3">
    <name type="scientific">Fusarium albosuccineum</name>
    <dbReference type="NCBI Taxonomy" id="1237068"/>
    <lineage>
        <taxon>Eukaryota</taxon>
        <taxon>Fungi</taxon>
        <taxon>Dikarya</taxon>
        <taxon>Ascomycota</taxon>
        <taxon>Pezizomycotina</taxon>
        <taxon>Sordariomycetes</taxon>
        <taxon>Hypocreomycetidae</taxon>
        <taxon>Hypocreales</taxon>
        <taxon>Nectriaceae</taxon>
        <taxon>Fusarium</taxon>
        <taxon>Fusarium decemcellulare species complex</taxon>
    </lineage>
</organism>
<evidence type="ECO:0000313" key="2">
    <source>
        <dbReference type="EMBL" id="KAF4462690.1"/>
    </source>
</evidence>
<dbReference type="OrthoDB" id="5018264at2759"/>